<dbReference type="STRING" id="13035.Dacsa_1627"/>
<organism evidence="2 3">
    <name type="scientific">Dactylococcopsis salina (strain PCC 8305)</name>
    <name type="common">Myxobactron salinum</name>
    <dbReference type="NCBI Taxonomy" id="13035"/>
    <lineage>
        <taxon>Bacteria</taxon>
        <taxon>Bacillati</taxon>
        <taxon>Cyanobacteriota</taxon>
        <taxon>Cyanophyceae</taxon>
        <taxon>Nodosilineales</taxon>
        <taxon>Cymatolegaceae</taxon>
        <taxon>Dactylococcopsis</taxon>
    </lineage>
</organism>
<dbReference type="PATRIC" id="fig|13035.3.peg.1831"/>
<dbReference type="Proteomes" id="UP000010482">
    <property type="component" value="Chromosome"/>
</dbReference>
<gene>
    <name evidence="2" type="ORF">Dacsa_1627</name>
</gene>
<keyword evidence="1" id="KW-0175">Coiled coil</keyword>
<sequence length="301" mass="34801">MVRDLQHIEKDLESLESQVNSIALQLETVGQEYMEILGDTLQKQLIFSVYQICTQEYPQAFLNLSLSQQQQLQKKIRDLGKEAKDNLNLGGEILNQVQFNEEESENILSEAWESNNNSEPSLNTEINTEALKKILQEQEKETHPITEEGNPEKVMAWSSLREEATVMILENVSSQANEILQDMNVLPQDLPKEMIDAAIQSEGAGSMSNRAPGVLHLMLEMERNKRQERDESEEEEVMQLTILRLRVAELEFAAPSLNTKRRELRNLEQQLQQFNQQYLKLHKERSIAQAELAWRSSWHED</sequence>
<feature type="coiled-coil region" evidence="1">
    <location>
        <begin position="218"/>
        <end position="291"/>
    </location>
</feature>
<proteinExistence type="predicted"/>
<dbReference type="RefSeq" id="WP_015229296.1">
    <property type="nucleotide sequence ID" value="NC_019780.1"/>
</dbReference>
<dbReference type="OrthoDB" id="421643at2"/>
<dbReference type="KEGG" id="dsl:Dacsa_1627"/>
<dbReference type="eggNOG" id="ENOG502ZCG7">
    <property type="taxonomic scope" value="Bacteria"/>
</dbReference>
<dbReference type="HOGENOM" id="CLU_079645_0_0_3"/>
<name>K9YTT5_DACS8</name>
<keyword evidence="3" id="KW-1185">Reference proteome</keyword>
<feature type="coiled-coil region" evidence="1">
    <location>
        <begin position="5"/>
        <end position="32"/>
    </location>
</feature>
<dbReference type="EMBL" id="CP003944">
    <property type="protein sequence ID" value="AFZ50299.1"/>
    <property type="molecule type" value="Genomic_DNA"/>
</dbReference>
<protein>
    <submittedName>
        <fullName evidence="2">Uncharacterized protein</fullName>
    </submittedName>
</protein>
<evidence type="ECO:0000313" key="3">
    <source>
        <dbReference type="Proteomes" id="UP000010482"/>
    </source>
</evidence>
<dbReference type="AlphaFoldDB" id="K9YTT5"/>
<accession>K9YTT5</accession>
<evidence type="ECO:0000313" key="2">
    <source>
        <dbReference type="EMBL" id="AFZ50299.1"/>
    </source>
</evidence>
<evidence type="ECO:0000256" key="1">
    <source>
        <dbReference type="SAM" id="Coils"/>
    </source>
</evidence>
<reference evidence="2" key="1">
    <citation type="submission" date="2012-04" db="EMBL/GenBank/DDBJ databases">
        <title>Finished genome of Dactylococcopsis salina PCC 8305.</title>
        <authorList>
            <consortium name="US DOE Joint Genome Institute"/>
            <person name="Gugger M."/>
            <person name="Coursin T."/>
            <person name="Rippka R."/>
            <person name="Tandeau De Marsac N."/>
            <person name="Huntemann M."/>
            <person name="Wei C.-L."/>
            <person name="Han J."/>
            <person name="Detter J.C."/>
            <person name="Han C."/>
            <person name="Tapia R."/>
            <person name="Daligault H."/>
            <person name="Chen A."/>
            <person name="Krypides N."/>
            <person name="Mavromatis K."/>
            <person name="Markowitz V."/>
            <person name="Szeto E."/>
            <person name="Ivanova N."/>
            <person name="Ovchinnikova G."/>
            <person name="Pagani I."/>
            <person name="Pati A."/>
            <person name="Goodwin L."/>
            <person name="Peters L."/>
            <person name="Pitluck S."/>
            <person name="Woyke T."/>
            <person name="Kerfeld C."/>
        </authorList>
    </citation>
    <scope>NUCLEOTIDE SEQUENCE [LARGE SCALE GENOMIC DNA]</scope>
    <source>
        <strain evidence="2">PCC 8305</strain>
    </source>
</reference>